<evidence type="ECO:0000256" key="1">
    <source>
        <dbReference type="ARBA" id="ARBA00022603"/>
    </source>
</evidence>
<keyword evidence="1" id="KW-0489">Methyltransferase</keyword>
<dbReference type="InterPro" id="IPR019257">
    <property type="entry name" value="MeTrfase_dom"/>
</dbReference>
<evidence type="ECO:0000256" key="3">
    <source>
        <dbReference type="SAM" id="MobiDB-lite"/>
    </source>
</evidence>
<evidence type="ECO:0008006" key="8">
    <source>
        <dbReference type="Google" id="ProtNLM"/>
    </source>
</evidence>
<feature type="region of interest" description="Disordered" evidence="3">
    <location>
        <begin position="298"/>
        <end position="335"/>
    </location>
</feature>
<dbReference type="AlphaFoldDB" id="M7X5F2"/>
<evidence type="ECO:0000259" key="5">
    <source>
        <dbReference type="Pfam" id="PF12867"/>
    </source>
</evidence>
<feature type="region of interest" description="Disordered" evidence="3">
    <location>
        <begin position="893"/>
        <end position="918"/>
    </location>
</feature>
<dbReference type="GO" id="GO:0032259">
    <property type="term" value="P:methylation"/>
    <property type="evidence" value="ECO:0007669"/>
    <property type="project" value="UniProtKB-KW"/>
</dbReference>
<name>M7X5F2_RHOT1</name>
<organism evidence="6 7">
    <name type="scientific">Rhodotorula toruloides (strain NP11)</name>
    <name type="common">Yeast</name>
    <name type="synonym">Rhodosporidium toruloides</name>
    <dbReference type="NCBI Taxonomy" id="1130832"/>
    <lineage>
        <taxon>Eukaryota</taxon>
        <taxon>Fungi</taxon>
        <taxon>Dikarya</taxon>
        <taxon>Basidiomycota</taxon>
        <taxon>Pucciniomycotina</taxon>
        <taxon>Microbotryomycetes</taxon>
        <taxon>Sporidiobolales</taxon>
        <taxon>Sporidiobolaceae</taxon>
        <taxon>Rhodotorula</taxon>
    </lineage>
</organism>
<dbReference type="SUPFAM" id="SSF56436">
    <property type="entry name" value="C-type lectin-like"/>
    <property type="match status" value="1"/>
</dbReference>
<dbReference type="Pfam" id="PF10017">
    <property type="entry name" value="Methyltransf_33"/>
    <property type="match status" value="3"/>
</dbReference>
<feature type="region of interest" description="Disordered" evidence="3">
    <location>
        <begin position="1"/>
        <end position="44"/>
    </location>
</feature>
<dbReference type="GO" id="GO:0008168">
    <property type="term" value="F:methyltransferase activity"/>
    <property type="evidence" value="ECO:0007669"/>
    <property type="project" value="UniProtKB-KW"/>
</dbReference>
<evidence type="ECO:0000313" key="7">
    <source>
        <dbReference type="Proteomes" id="UP000016926"/>
    </source>
</evidence>
<feature type="region of interest" description="Disordered" evidence="3">
    <location>
        <begin position="129"/>
        <end position="162"/>
    </location>
</feature>
<feature type="region of interest" description="Disordered" evidence="3">
    <location>
        <begin position="255"/>
        <end position="278"/>
    </location>
</feature>
<dbReference type="Gene3D" id="3.40.50.150">
    <property type="entry name" value="Vaccinia Virus protein VP39"/>
    <property type="match status" value="1"/>
</dbReference>
<dbReference type="HOGENOM" id="CLU_006921_0_1_1"/>
<dbReference type="EMBL" id="KB722674">
    <property type="protein sequence ID" value="EMS18899.1"/>
    <property type="molecule type" value="Genomic_DNA"/>
</dbReference>
<feature type="domain" description="DinB-like" evidence="5">
    <location>
        <begin position="554"/>
        <end position="695"/>
    </location>
</feature>
<accession>M7X5F2</accession>
<dbReference type="InterPro" id="IPR051128">
    <property type="entry name" value="EgtD_Methyltrsf_superfamily"/>
</dbReference>
<keyword evidence="2" id="KW-0808">Transferase</keyword>
<protein>
    <recommendedName>
        <fullName evidence="8">Histidine-specific methyltransferase SAM-dependent domain-containing protein</fullName>
    </recommendedName>
</protein>
<feature type="domain" description="Histidine-specific methyltransferase SAM-dependent" evidence="4">
    <location>
        <begin position="343"/>
        <end position="518"/>
    </location>
</feature>
<dbReference type="InterPro" id="IPR042095">
    <property type="entry name" value="SUMF_sf"/>
</dbReference>
<dbReference type="Pfam" id="PF12867">
    <property type="entry name" value="DinB_2"/>
    <property type="match status" value="1"/>
</dbReference>
<dbReference type="eggNOG" id="ENOG502QS9T">
    <property type="taxonomic scope" value="Eukaryota"/>
</dbReference>
<proteinExistence type="predicted"/>
<evidence type="ECO:0000259" key="4">
    <source>
        <dbReference type="Pfam" id="PF10017"/>
    </source>
</evidence>
<feature type="domain" description="Histidine-specific methyltransferase SAM-dependent" evidence="4">
    <location>
        <begin position="187"/>
        <end position="301"/>
    </location>
</feature>
<dbReference type="InterPro" id="IPR024775">
    <property type="entry name" value="DinB-like"/>
</dbReference>
<feature type="compositionally biased region" description="Basic and acidic residues" evidence="3">
    <location>
        <begin position="135"/>
        <end position="147"/>
    </location>
</feature>
<dbReference type="OrthoDB" id="659at2759"/>
<dbReference type="PANTHER" id="PTHR43397:SF1">
    <property type="entry name" value="ERGOTHIONEINE BIOSYNTHESIS PROTEIN 1"/>
    <property type="match status" value="1"/>
</dbReference>
<evidence type="ECO:0000256" key="2">
    <source>
        <dbReference type="ARBA" id="ARBA00022679"/>
    </source>
</evidence>
<dbReference type="PANTHER" id="PTHR43397">
    <property type="entry name" value="ERGOTHIONEINE BIOSYNTHESIS PROTEIN 1"/>
    <property type="match status" value="1"/>
</dbReference>
<feature type="compositionally biased region" description="Low complexity" evidence="3">
    <location>
        <begin position="312"/>
        <end position="335"/>
    </location>
</feature>
<dbReference type="Proteomes" id="UP000016926">
    <property type="component" value="Unassembled WGS sequence"/>
</dbReference>
<dbReference type="GeneID" id="27369480"/>
<reference evidence="6 7" key="1">
    <citation type="journal article" date="2012" name="Nat. Commun.">
        <title>A multi-omic map of the lipid-producing yeast Rhodosporidium toruloides.</title>
        <authorList>
            <person name="Zhu Z."/>
            <person name="Zhang S."/>
            <person name="Liu H."/>
            <person name="Shen H."/>
            <person name="Lin X."/>
            <person name="Yang F."/>
            <person name="Zhou Y.J."/>
            <person name="Jin G."/>
            <person name="Ye M."/>
            <person name="Zou H."/>
            <person name="Zou H."/>
            <person name="Zhao Z.K."/>
        </authorList>
    </citation>
    <scope>NUCLEOTIDE SEQUENCE [LARGE SCALE GENOMIC DNA]</scope>
    <source>
        <strain evidence="6 7">NP11</strain>
    </source>
</reference>
<feature type="compositionally biased region" description="Polar residues" evidence="3">
    <location>
        <begin position="255"/>
        <end position="272"/>
    </location>
</feature>
<dbReference type="Gene3D" id="3.90.1580.10">
    <property type="entry name" value="paralog of FGE (formylglycine-generating enzyme)"/>
    <property type="match status" value="1"/>
</dbReference>
<evidence type="ECO:0000313" key="6">
    <source>
        <dbReference type="EMBL" id="EMS18899.1"/>
    </source>
</evidence>
<dbReference type="InterPro" id="IPR016187">
    <property type="entry name" value="CTDL_fold"/>
</dbReference>
<feature type="compositionally biased region" description="Low complexity" evidence="3">
    <location>
        <begin position="31"/>
        <end position="40"/>
    </location>
</feature>
<dbReference type="RefSeq" id="XP_016270018.1">
    <property type="nucleotide sequence ID" value="XM_016419128.1"/>
</dbReference>
<keyword evidence="7" id="KW-1185">Reference proteome</keyword>
<gene>
    <name evidence="6" type="ORF">RHTO_05467</name>
</gene>
<dbReference type="InterPro" id="IPR029063">
    <property type="entry name" value="SAM-dependent_MTases_sf"/>
</dbReference>
<feature type="domain" description="Histidine-specific methyltransferase SAM-dependent" evidence="4">
    <location>
        <begin position="73"/>
        <end position="120"/>
    </location>
</feature>
<sequence>MPTALTDTQPPPVILDLRNKPLHPSPPRSPSPSSASSDSSTDPLIAQVIAGLRGTSEHVVPGQTSEDRKFAYKRSIPTMTLYSQRGLEIYEDITNTKAYYPFAAEKEILERFGDEIACRMFGLPSSVLLGDEGPSDGKDDEGEKVYERTGAGNKPADKEKWGDPSVGLHNYGVNGSSNLPAALIPSQGLAVELGSGSLDKTRHLLRSMAKLLQPRKGANEGEGVLKAIDYKALDLEAASLHSTLSSLASVEGESVTTSLDSSPPTLDSTPNGHNGKRRVSVSGLHATYDEGLAFLKAQQQQQHQSNGANGFSPSSGTSALSDSPLSSPESSPTRLPALSELSALEDPGRRATSILWLGSSCGNYTRSEAVEFLRNIELREGDTMVIGIDACADGPKIVQAYNDPEGVTRAFILEGVDVAGRTLGPETAKVLNQDNFEYVNRWNVQLGRHEAYVRAKSDLSIPMPDGEDVELSSGELLNIEFSYKYTYSEALSLFHLSGFRLIQHWTDSSHSHYLYLVEKPRMWFPATPTSASRMLGVKEEEGSNEYGVPRLEKWEEMWKAWDALMLDIIPPSLRFTKPIPLRHIPLFYVGHIPAFRDIHLSRYFSEPLTSPSHFADLFERGIDPCTDEPDKINHWHSEVPAEEEGWPAMEEIVQYERRVRDRVREVYAKFEGRWERRLARVLMMVFEHEMMHWETAIYICLQACTSLNIPPGMAIPDFASLSRLADREIAHERAVLGPNARQQRLTFDARTIEVGHDDDDRVDEQVAFDPSHEFGWDVEHPQRRIEVGAFEIDALPVTNGEYLDWLVKNGGLEESKLVPASWAVSEGAKVAVKTLYGEVPIEYAREWPVAACADQLERFAKVSPLFASSSLAGQGWSPPDLRRALRLPPAKPRLDASQQHRLRAPPVPPTLPGKGRDGSILPGTDGGLWQWTSSPLEAWEGYHDSVLYPGYSSDFMDGKHRIVLGGSYASPRRIVRPTMVNWYYGDYLFVLAGARIAYDV</sequence>